<evidence type="ECO:0000313" key="3">
    <source>
        <dbReference type="Proteomes" id="UP000295252"/>
    </source>
</evidence>
<reference evidence="3" key="1">
    <citation type="journal article" date="2014" name="Science">
        <title>The coffee genome provides insight into the convergent evolution of caffeine biosynthesis.</title>
        <authorList>
            <person name="Denoeud F."/>
            <person name="Carretero-Paulet L."/>
            <person name="Dereeper A."/>
            <person name="Droc G."/>
            <person name="Guyot R."/>
            <person name="Pietrella M."/>
            <person name="Zheng C."/>
            <person name="Alberti A."/>
            <person name="Anthony F."/>
            <person name="Aprea G."/>
            <person name="Aury J.M."/>
            <person name="Bento P."/>
            <person name="Bernard M."/>
            <person name="Bocs S."/>
            <person name="Campa C."/>
            <person name="Cenci A."/>
            <person name="Combes M.C."/>
            <person name="Crouzillat D."/>
            <person name="Da Silva C."/>
            <person name="Daddiego L."/>
            <person name="De Bellis F."/>
            <person name="Dussert S."/>
            <person name="Garsmeur O."/>
            <person name="Gayraud T."/>
            <person name="Guignon V."/>
            <person name="Jahn K."/>
            <person name="Jamilloux V."/>
            <person name="Joet T."/>
            <person name="Labadie K."/>
            <person name="Lan T."/>
            <person name="Leclercq J."/>
            <person name="Lepelley M."/>
            <person name="Leroy T."/>
            <person name="Li L.T."/>
            <person name="Librado P."/>
            <person name="Lopez L."/>
            <person name="Munoz A."/>
            <person name="Noel B."/>
            <person name="Pallavicini A."/>
            <person name="Perrotta G."/>
            <person name="Poncet V."/>
            <person name="Pot D."/>
            <person name="Priyono X."/>
            <person name="Rigoreau M."/>
            <person name="Rouard M."/>
            <person name="Rozas J."/>
            <person name="Tranchant-Dubreuil C."/>
            <person name="VanBuren R."/>
            <person name="Zhang Q."/>
            <person name="Andrade A.C."/>
            <person name="Argout X."/>
            <person name="Bertrand B."/>
            <person name="de Kochko A."/>
            <person name="Graziosi G."/>
            <person name="Henry R.J."/>
            <person name="Jayarama X."/>
            <person name="Ming R."/>
            <person name="Nagai C."/>
            <person name="Rounsley S."/>
            <person name="Sankoff D."/>
            <person name="Giuliano G."/>
            <person name="Albert V.A."/>
            <person name="Wincker P."/>
            <person name="Lashermes P."/>
        </authorList>
    </citation>
    <scope>NUCLEOTIDE SEQUENCE [LARGE SCALE GENOMIC DNA]</scope>
    <source>
        <strain evidence="3">cv. DH200-94</strain>
    </source>
</reference>
<keyword evidence="3" id="KW-1185">Reference proteome</keyword>
<proteinExistence type="predicted"/>
<name>A0A068VHS5_COFCA</name>
<feature type="region of interest" description="Disordered" evidence="1">
    <location>
        <begin position="15"/>
        <end position="35"/>
    </location>
</feature>
<dbReference type="Proteomes" id="UP000295252">
    <property type="component" value="Unassembled WGS sequence"/>
</dbReference>
<evidence type="ECO:0000256" key="1">
    <source>
        <dbReference type="SAM" id="MobiDB-lite"/>
    </source>
</evidence>
<evidence type="ECO:0000313" key="2">
    <source>
        <dbReference type="EMBL" id="CDP20256.1"/>
    </source>
</evidence>
<accession>A0A068VHS5</accession>
<protein>
    <submittedName>
        <fullName evidence="2">DH200=94 genomic scaffold, scaffold_1048</fullName>
    </submittedName>
</protein>
<sequence length="62" mass="6981">MNSFNLLLRNKSTLQNSEVQGVTESNSNTEGTSVDKETRIDNLLALNSTKRLSCCMQSRRVF</sequence>
<feature type="compositionally biased region" description="Polar residues" evidence="1">
    <location>
        <begin position="15"/>
        <end position="32"/>
    </location>
</feature>
<dbReference type="EMBL" id="HG740132">
    <property type="protein sequence ID" value="CDP20256.1"/>
    <property type="molecule type" value="Genomic_DNA"/>
</dbReference>
<dbReference type="Gramene" id="CDP20256">
    <property type="protein sequence ID" value="CDP20256"/>
    <property type="gene ID" value="GSCOC_T00003034001"/>
</dbReference>
<dbReference type="InParanoid" id="A0A068VHS5"/>
<gene>
    <name evidence="2" type="ORF">GSCOC_T00003034001</name>
</gene>
<dbReference type="AlphaFoldDB" id="A0A068VHS5"/>
<organism evidence="2 3">
    <name type="scientific">Coffea canephora</name>
    <name type="common">Robusta coffee</name>
    <dbReference type="NCBI Taxonomy" id="49390"/>
    <lineage>
        <taxon>Eukaryota</taxon>
        <taxon>Viridiplantae</taxon>
        <taxon>Streptophyta</taxon>
        <taxon>Embryophyta</taxon>
        <taxon>Tracheophyta</taxon>
        <taxon>Spermatophyta</taxon>
        <taxon>Magnoliopsida</taxon>
        <taxon>eudicotyledons</taxon>
        <taxon>Gunneridae</taxon>
        <taxon>Pentapetalae</taxon>
        <taxon>asterids</taxon>
        <taxon>lamiids</taxon>
        <taxon>Gentianales</taxon>
        <taxon>Rubiaceae</taxon>
        <taxon>Ixoroideae</taxon>
        <taxon>Gardenieae complex</taxon>
        <taxon>Bertiereae - Coffeeae clade</taxon>
        <taxon>Coffeeae</taxon>
        <taxon>Coffea</taxon>
    </lineage>
</organism>